<feature type="region of interest" description="Disordered" evidence="3">
    <location>
        <begin position="24"/>
        <end position="48"/>
    </location>
</feature>
<keyword evidence="7" id="KW-1185">Reference proteome</keyword>
<evidence type="ECO:0000259" key="5">
    <source>
        <dbReference type="Pfam" id="PF00127"/>
    </source>
</evidence>
<dbReference type="InterPro" id="IPR008972">
    <property type="entry name" value="Cupredoxin"/>
</dbReference>
<protein>
    <submittedName>
        <fullName evidence="6">Copper resistance protein</fullName>
    </submittedName>
</protein>
<sequence>MRVPLLISTLALCALSGAPAVADPGHHHGGASPHASAAGQPGDPRQPSRTVEIAMRDGGASMAFAPSALHIRRGEQVRFVVRNEGEADHELVLGTLKDNLAHGAAMAMHPDMAHHDGNALSLEPGNSGELVWKFTRPGVFDYSCLIPGHREAGMTGVITVE</sequence>
<dbReference type="RefSeq" id="WP_106337803.1">
    <property type="nucleotide sequence ID" value="NZ_PVZS01000015.1"/>
</dbReference>
<dbReference type="PANTHER" id="PTHR38439:SF3">
    <property type="entry name" value="COPPER-RESISTANT CUPROPROTEIN COPI"/>
    <property type="match status" value="1"/>
</dbReference>
<keyword evidence="1" id="KW-0479">Metal-binding</keyword>
<dbReference type="PROSITE" id="PS00079">
    <property type="entry name" value="MULTICOPPER_OXIDASE1"/>
    <property type="match status" value="1"/>
</dbReference>
<accession>A0A2T1HRK5</accession>
<dbReference type="EMBL" id="PVZS01000015">
    <property type="protein sequence ID" value="PSC04277.1"/>
    <property type="molecule type" value="Genomic_DNA"/>
</dbReference>
<dbReference type="InterPro" id="IPR000923">
    <property type="entry name" value="BlueCu_1"/>
</dbReference>
<evidence type="ECO:0000256" key="4">
    <source>
        <dbReference type="SAM" id="SignalP"/>
    </source>
</evidence>
<feature type="domain" description="Blue (type 1) copper" evidence="5">
    <location>
        <begin position="56"/>
        <end position="161"/>
    </location>
</feature>
<dbReference type="Pfam" id="PF00127">
    <property type="entry name" value="Copper-bind"/>
    <property type="match status" value="1"/>
</dbReference>
<evidence type="ECO:0000256" key="2">
    <source>
        <dbReference type="ARBA" id="ARBA00023008"/>
    </source>
</evidence>
<keyword evidence="4" id="KW-0732">Signal</keyword>
<feature type="signal peptide" evidence="4">
    <location>
        <begin position="1"/>
        <end position="22"/>
    </location>
</feature>
<evidence type="ECO:0000313" key="7">
    <source>
        <dbReference type="Proteomes" id="UP000239772"/>
    </source>
</evidence>
<dbReference type="SUPFAM" id="SSF49503">
    <property type="entry name" value="Cupredoxins"/>
    <property type="match status" value="1"/>
</dbReference>
<evidence type="ECO:0000256" key="3">
    <source>
        <dbReference type="SAM" id="MobiDB-lite"/>
    </source>
</evidence>
<evidence type="ECO:0000256" key="1">
    <source>
        <dbReference type="ARBA" id="ARBA00022723"/>
    </source>
</evidence>
<dbReference type="OrthoDB" id="9807821at2"/>
<feature type="chain" id="PRO_5015399583" evidence="4">
    <location>
        <begin position="23"/>
        <end position="161"/>
    </location>
</feature>
<name>A0A2T1HRK5_9HYPH</name>
<dbReference type="Gene3D" id="2.60.40.420">
    <property type="entry name" value="Cupredoxins - blue copper proteins"/>
    <property type="match status" value="1"/>
</dbReference>
<dbReference type="CDD" id="cd04211">
    <property type="entry name" value="Cupredoxin_like_2"/>
    <property type="match status" value="1"/>
</dbReference>
<dbReference type="AlphaFoldDB" id="A0A2T1HRK5"/>
<comment type="caution">
    <text evidence="6">The sequence shown here is derived from an EMBL/GenBank/DDBJ whole genome shotgun (WGS) entry which is preliminary data.</text>
</comment>
<dbReference type="Proteomes" id="UP000239772">
    <property type="component" value="Unassembled WGS sequence"/>
</dbReference>
<reference evidence="7" key="1">
    <citation type="submission" date="2018-03" db="EMBL/GenBank/DDBJ databases">
        <authorList>
            <person name="Sun L."/>
            <person name="Liu H."/>
            <person name="Chen W."/>
            <person name="Huang K."/>
            <person name="Liu W."/>
            <person name="Gao X."/>
        </authorList>
    </citation>
    <scope>NUCLEOTIDE SEQUENCE [LARGE SCALE GENOMIC DNA]</scope>
    <source>
        <strain evidence="7">SH9</strain>
    </source>
</reference>
<gene>
    <name evidence="6" type="ORF">SLNSH_14910</name>
</gene>
<dbReference type="GO" id="GO:0005507">
    <property type="term" value="F:copper ion binding"/>
    <property type="evidence" value="ECO:0007669"/>
    <property type="project" value="InterPro"/>
</dbReference>
<dbReference type="InterPro" id="IPR033138">
    <property type="entry name" value="Cu_oxidase_CS"/>
</dbReference>
<keyword evidence="2" id="KW-0186">Copper</keyword>
<dbReference type="PANTHER" id="PTHR38439">
    <property type="entry name" value="AURACYANIN-B"/>
    <property type="match status" value="1"/>
</dbReference>
<dbReference type="InterPro" id="IPR050845">
    <property type="entry name" value="Cu-binding_ET"/>
</dbReference>
<organism evidence="6 7">
    <name type="scientific">Alsobacter soli</name>
    <dbReference type="NCBI Taxonomy" id="2109933"/>
    <lineage>
        <taxon>Bacteria</taxon>
        <taxon>Pseudomonadati</taxon>
        <taxon>Pseudomonadota</taxon>
        <taxon>Alphaproteobacteria</taxon>
        <taxon>Hyphomicrobiales</taxon>
        <taxon>Alsobacteraceae</taxon>
        <taxon>Alsobacter</taxon>
    </lineage>
</organism>
<evidence type="ECO:0000313" key="6">
    <source>
        <dbReference type="EMBL" id="PSC04277.1"/>
    </source>
</evidence>
<proteinExistence type="predicted"/>
<feature type="compositionally biased region" description="Low complexity" evidence="3">
    <location>
        <begin position="30"/>
        <end position="39"/>
    </location>
</feature>
<dbReference type="GO" id="GO:0009055">
    <property type="term" value="F:electron transfer activity"/>
    <property type="evidence" value="ECO:0007669"/>
    <property type="project" value="InterPro"/>
</dbReference>